<dbReference type="EMBL" id="BKCJ010001606">
    <property type="protein sequence ID" value="GEU42715.1"/>
    <property type="molecule type" value="Genomic_DNA"/>
</dbReference>
<name>A0A6L2K3S9_TANCI</name>
<dbReference type="PANTHER" id="PTHR33116">
    <property type="entry name" value="REVERSE TRANSCRIPTASE ZINC-BINDING DOMAIN-CONTAINING PROTEIN-RELATED-RELATED"/>
    <property type="match status" value="1"/>
</dbReference>
<dbReference type="Gene3D" id="3.60.10.10">
    <property type="entry name" value="Endonuclease/exonuclease/phosphatase"/>
    <property type="match status" value="1"/>
</dbReference>
<comment type="caution">
    <text evidence="3">The sequence shown here is derived from an EMBL/GenBank/DDBJ whole genome shotgun (WGS) entry which is preliminary data.</text>
</comment>
<dbReference type="InterPro" id="IPR036691">
    <property type="entry name" value="Endo/exonu/phosph_ase_sf"/>
</dbReference>
<feature type="domain" description="Reverse transcriptase" evidence="2">
    <location>
        <begin position="880"/>
        <end position="1135"/>
    </location>
</feature>
<feature type="region of interest" description="Disordered" evidence="1">
    <location>
        <begin position="385"/>
        <end position="407"/>
    </location>
</feature>
<gene>
    <name evidence="3" type="ORF">Tci_014693</name>
</gene>
<dbReference type="SUPFAM" id="SSF56672">
    <property type="entry name" value="DNA/RNA polymerases"/>
    <property type="match status" value="2"/>
</dbReference>
<reference evidence="3" key="1">
    <citation type="journal article" date="2019" name="Sci. Rep.">
        <title>Draft genome of Tanacetum cinerariifolium, the natural source of mosquito coil.</title>
        <authorList>
            <person name="Yamashiro T."/>
            <person name="Shiraishi A."/>
            <person name="Satake H."/>
            <person name="Nakayama K."/>
        </authorList>
    </citation>
    <scope>NUCLEOTIDE SEQUENCE</scope>
</reference>
<proteinExistence type="predicted"/>
<accession>A0A6L2K3S9</accession>
<evidence type="ECO:0000259" key="2">
    <source>
        <dbReference type="PROSITE" id="PS50878"/>
    </source>
</evidence>
<feature type="compositionally biased region" description="Basic and acidic residues" evidence="1">
    <location>
        <begin position="385"/>
        <end position="404"/>
    </location>
</feature>
<evidence type="ECO:0000256" key="1">
    <source>
        <dbReference type="SAM" id="MobiDB-lite"/>
    </source>
</evidence>
<dbReference type="Pfam" id="PF00078">
    <property type="entry name" value="RVT_1"/>
    <property type="match status" value="1"/>
</dbReference>
<dbReference type="Pfam" id="PF13966">
    <property type="entry name" value="zf-RVT"/>
    <property type="match status" value="1"/>
</dbReference>
<dbReference type="InterPro" id="IPR043502">
    <property type="entry name" value="DNA/RNA_pol_sf"/>
</dbReference>
<protein>
    <recommendedName>
        <fullName evidence="2">Reverse transcriptase domain-containing protein</fullName>
    </recommendedName>
</protein>
<dbReference type="InterPro" id="IPR043128">
    <property type="entry name" value="Rev_trsase/Diguanyl_cyclase"/>
</dbReference>
<evidence type="ECO:0000313" key="3">
    <source>
        <dbReference type="EMBL" id="GEU42715.1"/>
    </source>
</evidence>
<dbReference type="PROSITE" id="PS50878">
    <property type="entry name" value="RT_POL"/>
    <property type="match status" value="1"/>
</dbReference>
<sequence>MHRKTRVVTVTYSSLEYIQSLLNETHVHELTDLMSNPGYTDAHTTSVVAKPEGNPEATSYISGASEVPFGTHVDVQKSRSANAKRRTTWFDLLIKSEIDKNKDHIFRPSIVAIAKKLKELIQKDELTITDLEDVLTEARWNGDEGLILELLKKEKLYAKFSKCEFWLQEVEFLGHVINGDSIHVDPNKIEKENDDDDGRRRPEVGGDRQWEAAVAMSGGGDRRCWWWSVVERGGGSTAESLEKSVATAELPESTAAYTELLIMCLDPWGKCTYARVLIEMKADKEPMDSLIVVVPFTNGKGHSLDKIEVEYEWKPPRCATCCTFDHNDDQCPKIVKEVKSTSTNQVDAEGFTTVNKKKHRVPPKKQVARIRLSKSKPNMVYRRVEKGESSLKPSDAADSKRVDEGPSFFKQRNDTELKKSFASLGDDLDDNWISASDYSRGVFTVINDSDSEDVDEELIVEEECGNVTNDNKGVRHVINENNLAVCAILESHISSSRLAGWNADIVDTSIISQSDQVMHTRIWIKAKRKELFCSFIYAHNRYTHRHGLWDSLCMHNCFIHNRPWCILGDFNDALNIEDTFVGSSIMDISMRGFKECIEEIELMDVLRSGLQFTWNQKPHGLNGILKKLDWVMANVEFSNGFVGNYAVFQPYGISDHSPAVLRIPLQNKLSPKPFKFANVVATFPRFKKVVKEGWSAQVSGFYMFRVVKKLKSLKKPLRKLLYDKGNLHDNVSKLRIEMARVQQDLDLDPSNLDLRDEEAVYVRAFTEALIMEERFLKQKAKVEWLKVGDSNSAYFHKSIKGHTSRNRIDVVTDLGGNLVTGEGVPAASISHYEAFLGQPSITSSFDSNNLFMNRLNSDQALDMIKHVTTQEVKEALFSMEFFTNGNLLKELNHTIIALIPKESLKGLISPNQSAFVLGRRISDNILLTQELMHNYHLDRGPARCTFKVDIQKAYDTVDWGFLKEVLLAFGFHVRMVDWIMECVTTTSFSLSINGTLHGYFKGKRGLRQGDPLSPYLFTIIMEVLTLMLRRKVRDSDGFRYHRYCSDLDNLCFADDLFIFAHGDSYSAKGRIPVKYLGVPLVSSRLVFRDCKELIDRIRSHINDWKNKSLSVAGRDCKELIDRIRSHINDWKNKSLSVAGRLQLVQSLRPIIRDHIRYRIGDEATYSLWFDRWSSSKPLAAIVSNHDIHRAGFDLYTKVKDAVNNGEWSWPADWFAKYPLLNSVAAPSLSVMQDRLEWRDRLEIVKPFSVNAVWNCIRPRAAVVNWFDVVWFTNCIPRHAFHMWLVVKRRLKTQDLLRPWDVWDSVKSLAGLPNAIGSISSIVDLLIPFAKRRSIRSVVAKLVTDSIKSSIRLKLLSCVFKKSRDALLIKRLWDLPDSIFR</sequence>
<feature type="region of interest" description="Disordered" evidence="1">
    <location>
        <begin position="185"/>
        <end position="208"/>
    </location>
</feature>
<dbReference type="Gene3D" id="3.30.70.270">
    <property type="match status" value="1"/>
</dbReference>
<dbReference type="InterPro" id="IPR000477">
    <property type="entry name" value="RT_dom"/>
</dbReference>
<dbReference type="PANTHER" id="PTHR33116:SF76">
    <property type="entry name" value="DUF4283 DOMAIN-CONTAINING PROTEIN"/>
    <property type="match status" value="1"/>
</dbReference>
<dbReference type="SUPFAM" id="SSF56219">
    <property type="entry name" value="DNase I-like"/>
    <property type="match status" value="1"/>
</dbReference>
<organism evidence="3">
    <name type="scientific">Tanacetum cinerariifolium</name>
    <name type="common">Dalmatian daisy</name>
    <name type="synonym">Chrysanthemum cinerariifolium</name>
    <dbReference type="NCBI Taxonomy" id="118510"/>
    <lineage>
        <taxon>Eukaryota</taxon>
        <taxon>Viridiplantae</taxon>
        <taxon>Streptophyta</taxon>
        <taxon>Embryophyta</taxon>
        <taxon>Tracheophyta</taxon>
        <taxon>Spermatophyta</taxon>
        <taxon>Magnoliopsida</taxon>
        <taxon>eudicotyledons</taxon>
        <taxon>Gunneridae</taxon>
        <taxon>Pentapetalae</taxon>
        <taxon>asterids</taxon>
        <taxon>campanulids</taxon>
        <taxon>Asterales</taxon>
        <taxon>Asteraceae</taxon>
        <taxon>Asteroideae</taxon>
        <taxon>Anthemideae</taxon>
        <taxon>Anthemidinae</taxon>
        <taxon>Tanacetum</taxon>
    </lineage>
</organism>
<dbReference type="InterPro" id="IPR026960">
    <property type="entry name" value="RVT-Znf"/>
</dbReference>